<evidence type="ECO:0000313" key="2">
    <source>
        <dbReference type="EMBL" id="OAG28905.1"/>
    </source>
</evidence>
<reference evidence="2 3" key="1">
    <citation type="submission" date="2016-02" db="EMBL/GenBank/DDBJ databases">
        <title>Discovery of a natural microsporidian pathogen with a broad tissue tropism in Caenorhabditis elegans.</title>
        <authorList>
            <person name="Luallen R.J."/>
            <person name="Reinke A.W."/>
            <person name="Tong L."/>
            <person name="Botts M.R."/>
            <person name="Felix M.-A."/>
            <person name="Troemel E.R."/>
        </authorList>
    </citation>
    <scope>NUCLEOTIDE SEQUENCE [LARGE SCALE GENOMIC DNA]</scope>
    <source>
        <strain evidence="2 3">JUm2807</strain>
    </source>
</reference>
<dbReference type="RefSeq" id="XP_067543650.1">
    <property type="nucleotide sequence ID" value="XM_067688462.1"/>
</dbReference>
<dbReference type="VEuPathDB" id="MicrosporidiaDB:NEDG_01044"/>
<evidence type="ECO:0000313" key="3">
    <source>
        <dbReference type="Proteomes" id="UP000185944"/>
    </source>
</evidence>
<dbReference type="InterPro" id="IPR036241">
    <property type="entry name" value="NSFL1C_SEP_dom_sf"/>
</dbReference>
<dbReference type="Proteomes" id="UP000185944">
    <property type="component" value="Unassembled WGS sequence"/>
</dbReference>
<dbReference type="AlphaFoldDB" id="A0A177EAG4"/>
<dbReference type="GeneID" id="93647394"/>
<keyword evidence="3" id="KW-1185">Reference proteome</keyword>
<dbReference type="Gene3D" id="3.30.420.210">
    <property type="entry name" value="SEP domain"/>
    <property type="match status" value="1"/>
</dbReference>
<name>A0A177EAG4_9MICR</name>
<dbReference type="SUPFAM" id="SSF102848">
    <property type="entry name" value="NSFL1 (p97 ATPase) cofactor p47, SEP domain"/>
    <property type="match status" value="1"/>
</dbReference>
<proteinExistence type="predicted"/>
<dbReference type="Pfam" id="PF08059">
    <property type="entry name" value="SEP"/>
    <property type="match status" value="1"/>
</dbReference>
<sequence length="244" mass="27075">MDRKEREPTIKGLIDELGCTENQAKNALTLAQGNVNTAKGIIREYRETTRTSSAGGTCAQMTENPKSEYAEEFERLQKHSDGNQNEEAAATRALIIYKNGFLIDEKFTPMTEAERNAAMKQISETGEVPSEMFGIKQGDLVDVDVSIQTDEVFKEDYPGPFYSVKHSAPAIPGDAIELGSGGPIFKLIIKGKSAIVKMGPEETFHALRDYLGRKGINGNLKHEKTDVSWDENPSKFERMVLQLE</sequence>
<comment type="caution">
    <text evidence="2">The sequence shown here is derived from an EMBL/GenBank/DDBJ whole genome shotgun (WGS) entry which is preliminary data.</text>
</comment>
<dbReference type="OrthoDB" id="25887at2759"/>
<evidence type="ECO:0000259" key="1">
    <source>
        <dbReference type="Pfam" id="PF08059"/>
    </source>
</evidence>
<accession>A0A177EAG4</accession>
<dbReference type="InterPro" id="IPR012989">
    <property type="entry name" value="SEP_domain"/>
</dbReference>
<protein>
    <recommendedName>
        <fullName evidence="1">SEP domain-containing protein</fullName>
    </recommendedName>
</protein>
<gene>
    <name evidence="2" type="ORF">NEDG_01044</name>
</gene>
<organism evidence="2 3">
    <name type="scientific">Nematocida displodere</name>
    <dbReference type="NCBI Taxonomy" id="1805483"/>
    <lineage>
        <taxon>Eukaryota</taxon>
        <taxon>Fungi</taxon>
        <taxon>Fungi incertae sedis</taxon>
        <taxon>Microsporidia</taxon>
        <taxon>Nematocida</taxon>
    </lineage>
</organism>
<feature type="domain" description="SEP" evidence="1">
    <location>
        <begin position="94"/>
        <end position="158"/>
    </location>
</feature>
<dbReference type="EMBL" id="LTDL01000042">
    <property type="protein sequence ID" value="OAG28905.1"/>
    <property type="molecule type" value="Genomic_DNA"/>
</dbReference>